<accession>A0A059C8V6</accession>
<feature type="region of interest" description="Disordered" evidence="1">
    <location>
        <begin position="67"/>
        <end position="86"/>
    </location>
</feature>
<dbReference type="InParanoid" id="A0A059C8V6"/>
<sequence>MAVREAFEVRLGKSLRLNSHKPRQAKNLGERASGQGEDLIPHVGIKPQAREEATGCKDELQRSHTHESFIMGSHQVQRERGTASQRKLLCERKGKIE</sequence>
<feature type="region of interest" description="Disordered" evidence="1">
    <location>
        <begin position="18"/>
        <end position="40"/>
    </location>
</feature>
<protein>
    <submittedName>
        <fullName evidence="2">Uncharacterized protein</fullName>
    </submittedName>
</protein>
<name>A0A059C8V6_EUCGR</name>
<dbReference type="EMBL" id="KK198757">
    <property type="protein sequence ID" value="KCW74674.1"/>
    <property type="molecule type" value="Genomic_DNA"/>
</dbReference>
<organism evidence="2">
    <name type="scientific">Eucalyptus grandis</name>
    <name type="common">Flooded gum</name>
    <dbReference type="NCBI Taxonomy" id="71139"/>
    <lineage>
        <taxon>Eukaryota</taxon>
        <taxon>Viridiplantae</taxon>
        <taxon>Streptophyta</taxon>
        <taxon>Embryophyta</taxon>
        <taxon>Tracheophyta</taxon>
        <taxon>Spermatophyta</taxon>
        <taxon>Magnoliopsida</taxon>
        <taxon>eudicotyledons</taxon>
        <taxon>Gunneridae</taxon>
        <taxon>Pentapetalae</taxon>
        <taxon>rosids</taxon>
        <taxon>malvids</taxon>
        <taxon>Myrtales</taxon>
        <taxon>Myrtaceae</taxon>
        <taxon>Myrtoideae</taxon>
        <taxon>Eucalypteae</taxon>
        <taxon>Eucalyptus</taxon>
    </lineage>
</organism>
<gene>
    <name evidence="2" type="ORF">EUGRSUZ_E03406</name>
</gene>
<dbReference type="Gramene" id="KCW74674">
    <property type="protein sequence ID" value="KCW74674"/>
    <property type="gene ID" value="EUGRSUZ_E03406"/>
</dbReference>
<dbReference type="AlphaFoldDB" id="A0A059C8V6"/>
<reference evidence="2" key="1">
    <citation type="submission" date="2013-07" db="EMBL/GenBank/DDBJ databases">
        <title>The genome of Eucalyptus grandis.</title>
        <authorList>
            <person name="Schmutz J."/>
            <person name="Hayes R."/>
            <person name="Myburg A."/>
            <person name="Tuskan G."/>
            <person name="Grattapaglia D."/>
            <person name="Rokhsar D.S."/>
        </authorList>
    </citation>
    <scope>NUCLEOTIDE SEQUENCE</scope>
    <source>
        <tissue evidence="2">Leaf extractions</tissue>
    </source>
</reference>
<evidence type="ECO:0000313" key="2">
    <source>
        <dbReference type="EMBL" id="KCW74674.1"/>
    </source>
</evidence>
<proteinExistence type="predicted"/>
<evidence type="ECO:0000256" key="1">
    <source>
        <dbReference type="SAM" id="MobiDB-lite"/>
    </source>
</evidence>